<gene>
    <name evidence="2" type="ORF">SAMN05518684_102166</name>
</gene>
<dbReference type="PROSITE" id="PS51782">
    <property type="entry name" value="LYSM"/>
    <property type="match status" value="1"/>
</dbReference>
<accession>A0A1H9QFI8</accession>
<dbReference type="InterPro" id="IPR018392">
    <property type="entry name" value="LysM"/>
</dbReference>
<dbReference type="Gene3D" id="3.10.350.10">
    <property type="entry name" value="LysM domain"/>
    <property type="match status" value="1"/>
</dbReference>
<dbReference type="STRING" id="1601833.SAMN05518684_102166"/>
<evidence type="ECO:0000313" key="2">
    <source>
        <dbReference type="EMBL" id="SER58629.1"/>
    </source>
</evidence>
<dbReference type="CDD" id="cd00118">
    <property type="entry name" value="LysM"/>
    <property type="match status" value="1"/>
</dbReference>
<feature type="domain" description="LysM" evidence="1">
    <location>
        <begin position="42"/>
        <end position="93"/>
    </location>
</feature>
<dbReference type="Pfam" id="PF01476">
    <property type="entry name" value="LysM"/>
    <property type="match status" value="1"/>
</dbReference>
<dbReference type="AlphaFoldDB" id="A0A1H9QFI8"/>
<dbReference type="InterPro" id="IPR036779">
    <property type="entry name" value="LysM_dom_sf"/>
</dbReference>
<evidence type="ECO:0000259" key="1">
    <source>
        <dbReference type="PROSITE" id="PS51782"/>
    </source>
</evidence>
<name>A0A1H9QFI8_9BACI</name>
<keyword evidence="3" id="KW-1185">Reference proteome</keyword>
<proteinExistence type="predicted"/>
<dbReference type="Proteomes" id="UP000198571">
    <property type="component" value="Unassembled WGS sequence"/>
</dbReference>
<protein>
    <submittedName>
        <fullName evidence="2">LysM domain-containing protein</fullName>
    </submittedName>
</protein>
<dbReference type="OrthoDB" id="2679564at2"/>
<dbReference type="SUPFAM" id="SSF54106">
    <property type="entry name" value="LysM domain"/>
    <property type="match status" value="1"/>
</dbReference>
<dbReference type="EMBL" id="FOGT01000002">
    <property type="protein sequence ID" value="SER58629.1"/>
    <property type="molecule type" value="Genomic_DNA"/>
</dbReference>
<organism evidence="2 3">
    <name type="scientific">Salipaludibacillus aurantiacus</name>
    <dbReference type="NCBI Taxonomy" id="1601833"/>
    <lineage>
        <taxon>Bacteria</taxon>
        <taxon>Bacillati</taxon>
        <taxon>Bacillota</taxon>
        <taxon>Bacilli</taxon>
        <taxon>Bacillales</taxon>
        <taxon>Bacillaceae</taxon>
    </lineage>
</organism>
<evidence type="ECO:0000313" key="3">
    <source>
        <dbReference type="Proteomes" id="UP000198571"/>
    </source>
</evidence>
<sequence length="103" mass="11665">MTKFLKNYVDGSMLILLLSVILFSWTLFSEDEKQAEDFYIDSQWTVSEGESLWAIARSATEEMDLTIEEAIVWIKSANNLEDEEIFPGQKLAVPGELKGVATE</sequence>
<reference evidence="3" key="1">
    <citation type="submission" date="2016-10" db="EMBL/GenBank/DDBJ databases">
        <authorList>
            <person name="Varghese N."/>
            <person name="Submissions S."/>
        </authorList>
    </citation>
    <scope>NUCLEOTIDE SEQUENCE [LARGE SCALE GENOMIC DNA]</scope>
    <source>
        <strain evidence="3">S9</strain>
    </source>
</reference>
<dbReference type="RefSeq" id="WP_093047500.1">
    <property type="nucleotide sequence ID" value="NZ_FOGT01000002.1"/>
</dbReference>